<reference evidence="2 3" key="1">
    <citation type="submission" date="2024-01" db="EMBL/GenBank/DDBJ databases">
        <title>Genome assemblies of Stephania.</title>
        <authorList>
            <person name="Yang L."/>
        </authorList>
    </citation>
    <scope>NUCLEOTIDE SEQUENCE [LARGE SCALE GENOMIC DNA]</scope>
    <source>
        <strain evidence="2">YNDBR</strain>
        <tissue evidence="2">Leaf</tissue>
    </source>
</reference>
<dbReference type="Proteomes" id="UP001420932">
    <property type="component" value="Unassembled WGS sequence"/>
</dbReference>
<keyword evidence="3" id="KW-1185">Reference proteome</keyword>
<gene>
    <name evidence="2" type="ORF">Syun_009635</name>
</gene>
<feature type="region of interest" description="Disordered" evidence="1">
    <location>
        <begin position="26"/>
        <end position="54"/>
    </location>
</feature>
<evidence type="ECO:0000313" key="3">
    <source>
        <dbReference type="Proteomes" id="UP001420932"/>
    </source>
</evidence>
<evidence type="ECO:0000313" key="2">
    <source>
        <dbReference type="EMBL" id="KAK9151326.1"/>
    </source>
</evidence>
<protein>
    <submittedName>
        <fullName evidence="2">Uncharacterized protein</fullName>
    </submittedName>
</protein>
<organism evidence="2 3">
    <name type="scientific">Stephania yunnanensis</name>
    <dbReference type="NCBI Taxonomy" id="152371"/>
    <lineage>
        <taxon>Eukaryota</taxon>
        <taxon>Viridiplantae</taxon>
        <taxon>Streptophyta</taxon>
        <taxon>Embryophyta</taxon>
        <taxon>Tracheophyta</taxon>
        <taxon>Spermatophyta</taxon>
        <taxon>Magnoliopsida</taxon>
        <taxon>Ranunculales</taxon>
        <taxon>Menispermaceae</taxon>
        <taxon>Menispermoideae</taxon>
        <taxon>Cissampelideae</taxon>
        <taxon>Stephania</taxon>
    </lineage>
</organism>
<accession>A0AAP0KEU0</accession>
<name>A0AAP0KEU0_9MAGN</name>
<comment type="caution">
    <text evidence="2">The sequence shown here is derived from an EMBL/GenBank/DDBJ whole genome shotgun (WGS) entry which is preliminary data.</text>
</comment>
<dbReference type="AlphaFoldDB" id="A0AAP0KEU0"/>
<proteinExistence type="predicted"/>
<sequence>MTALPLVYTLGDTNGKQKEKYNIVTNHNFHDSPNPRSRADLLPSPEEGESCKLW</sequence>
<evidence type="ECO:0000256" key="1">
    <source>
        <dbReference type="SAM" id="MobiDB-lite"/>
    </source>
</evidence>
<dbReference type="EMBL" id="JBBNAF010000004">
    <property type="protein sequence ID" value="KAK9151326.1"/>
    <property type="molecule type" value="Genomic_DNA"/>
</dbReference>